<gene>
    <name evidence="3" type="ORF">SAMN05414137_104104</name>
</gene>
<dbReference type="STRING" id="235985.SAMN05414137_104104"/>
<reference evidence="4" key="1">
    <citation type="submission" date="2016-10" db="EMBL/GenBank/DDBJ databases">
        <authorList>
            <person name="Varghese N."/>
        </authorList>
    </citation>
    <scope>NUCLEOTIDE SEQUENCE [LARGE SCALE GENOMIC DNA]</scope>
    <source>
        <strain evidence="4">DSM 45096 / BCRC 16803 / CGMCC 4.1857 / CIP 109030 / JCM 12277 / KCTC 19219 / NBRC 100920 / 33214</strain>
    </source>
</reference>
<organism evidence="3 4">
    <name type="scientific">Streptacidiphilus jiangxiensis</name>
    <dbReference type="NCBI Taxonomy" id="235985"/>
    <lineage>
        <taxon>Bacteria</taxon>
        <taxon>Bacillati</taxon>
        <taxon>Actinomycetota</taxon>
        <taxon>Actinomycetes</taxon>
        <taxon>Kitasatosporales</taxon>
        <taxon>Streptomycetaceae</taxon>
        <taxon>Streptacidiphilus</taxon>
    </lineage>
</organism>
<dbReference type="SUPFAM" id="SSF54909">
    <property type="entry name" value="Dimeric alpha+beta barrel"/>
    <property type="match status" value="1"/>
</dbReference>
<evidence type="ECO:0000259" key="2">
    <source>
        <dbReference type="Pfam" id="PF03795"/>
    </source>
</evidence>
<dbReference type="Gene3D" id="3.30.70.1060">
    <property type="entry name" value="Dimeric alpha+beta barrel"/>
    <property type="match status" value="1"/>
</dbReference>
<protein>
    <submittedName>
        <fullName evidence="3">Uncharacterized conserved protein YciI, contains a putative active-site phosphohistidine</fullName>
    </submittedName>
</protein>
<dbReference type="InterPro" id="IPR011008">
    <property type="entry name" value="Dimeric_a/b-barrel"/>
</dbReference>
<dbReference type="eggNOG" id="COG2350">
    <property type="taxonomic scope" value="Bacteria"/>
</dbReference>
<evidence type="ECO:0000256" key="1">
    <source>
        <dbReference type="ARBA" id="ARBA00007689"/>
    </source>
</evidence>
<evidence type="ECO:0000313" key="4">
    <source>
        <dbReference type="Proteomes" id="UP000183015"/>
    </source>
</evidence>
<dbReference type="PANTHER" id="PTHR37828">
    <property type="entry name" value="GSR2449 PROTEIN"/>
    <property type="match status" value="1"/>
</dbReference>
<name>A0A1H7KL70_STRJI</name>
<keyword evidence="4" id="KW-1185">Reference proteome</keyword>
<feature type="domain" description="YCII-related" evidence="2">
    <location>
        <begin position="1"/>
        <end position="82"/>
    </location>
</feature>
<dbReference type="RefSeq" id="WP_042441829.1">
    <property type="nucleotide sequence ID" value="NZ_BBPN01000001.1"/>
</dbReference>
<dbReference type="Pfam" id="PF03795">
    <property type="entry name" value="YCII"/>
    <property type="match status" value="1"/>
</dbReference>
<accession>A0A1H7KL70</accession>
<dbReference type="Proteomes" id="UP000183015">
    <property type="component" value="Unassembled WGS sequence"/>
</dbReference>
<dbReference type="InterPro" id="IPR005545">
    <property type="entry name" value="YCII"/>
</dbReference>
<proteinExistence type="inferred from homology"/>
<dbReference type="PANTHER" id="PTHR37828:SF1">
    <property type="entry name" value="YCII-RELATED DOMAIN-CONTAINING PROTEIN"/>
    <property type="match status" value="1"/>
</dbReference>
<evidence type="ECO:0000313" key="3">
    <source>
        <dbReference type="EMBL" id="SEK87613.1"/>
    </source>
</evidence>
<sequence length="99" mass="10655">MFIVTLSYTAPIEQVDALLLEHRAWLDEQYAKGAMLASGAKVPRTGGILLVGGLDRAALDALLAEDPFAKGGVAHYDVVEFTATKTAECLADYREQPAF</sequence>
<dbReference type="AlphaFoldDB" id="A0A1H7KL70"/>
<dbReference type="OrthoDB" id="9814407at2"/>
<comment type="similarity">
    <text evidence="1">Belongs to the YciI family.</text>
</comment>
<dbReference type="EMBL" id="FOAZ01000004">
    <property type="protein sequence ID" value="SEK87613.1"/>
    <property type="molecule type" value="Genomic_DNA"/>
</dbReference>